<dbReference type="OrthoDB" id="191139at2759"/>
<dbReference type="AlphaFoldDB" id="A0A0F9WW24"/>
<evidence type="ECO:0000313" key="3">
    <source>
        <dbReference type="Proteomes" id="UP000034112"/>
    </source>
</evidence>
<organism evidence="2 3">
    <name type="scientific">Trichoderma harzianum</name>
    <name type="common">Hypocrea lixii</name>
    <dbReference type="NCBI Taxonomy" id="5544"/>
    <lineage>
        <taxon>Eukaryota</taxon>
        <taxon>Fungi</taxon>
        <taxon>Dikarya</taxon>
        <taxon>Ascomycota</taxon>
        <taxon>Pezizomycotina</taxon>
        <taxon>Sordariomycetes</taxon>
        <taxon>Hypocreomycetidae</taxon>
        <taxon>Hypocreales</taxon>
        <taxon>Hypocreaceae</taxon>
        <taxon>Trichoderma</taxon>
    </lineage>
</organism>
<dbReference type="InterPro" id="IPR002347">
    <property type="entry name" value="SDR_fam"/>
</dbReference>
<accession>A0A0F9WW24</accession>
<dbReference type="PANTHER" id="PTHR43157">
    <property type="entry name" value="PHOSPHATIDYLINOSITOL-GLYCAN BIOSYNTHESIS CLASS F PROTEIN-RELATED"/>
    <property type="match status" value="1"/>
</dbReference>
<dbReference type="Gene3D" id="3.40.50.720">
    <property type="entry name" value="NAD(P)-binding Rossmann-like Domain"/>
    <property type="match status" value="1"/>
</dbReference>
<reference evidence="3" key="1">
    <citation type="journal article" date="2015" name="Genome Announc.">
        <title>Draft whole-genome sequence of the biocontrol agent Trichoderma harzianum T6776.</title>
        <authorList>
            <person name="Baroncelli R."/>
            <person name="Piaggeschi G."/>
            <person name="Fiorini L."/>
            <person name="Bertolini E."/>
            <person name="Zapparata A."/>
            <person name="Pe M.E."/>
            <person name="Sarrocco S."/>
            <person name="Vannacci G."/>
        </authorList>
    </citation>
    <scope>NUCLEOTIDE SEQUENCE [LARGE SCALE GENOMIC DNA]</scope>
    <source>
        <strain evidence="3">T6776</strain>
    </source>
</reference>
<name>A0A0F9WW24_TRIHA</name>
<gene>
    <name evidence="2" type="ORF">THAR02_10536</name>
</gene>
<sequence length="327" mass="35583">MSPTWAGGIILSSEFVLSKNGESLANKTILITGVANDSIAGELAVQISAYKPSLVILTARSESRVEPVVTKIKSKNPDVSTRFLKLDLSDLKDVRRAVKDLGDVPKIDHFVAVAGVMVPPYAKTAEGIESQFGVNYLANFLLVKELLPKIRAAGPKSSIVICSSSAVRRGQVHFDNINYSDGETYNALDAYGQSNAARTIFALFLGEKLKGEGIRVFSVDPGAVQTGLQRHFGGEFLAQVQVMRKSTEPLRDLDGRPYNMPNFTGTSEGASTLITAMIDPTIEEAHGAFLHQNAPAEDHLTSHILNRDNWTKLWELSEKLIGEPFTI</sequence>
<dbReference type="GO" id="GO:0016491">
    <property type="term" value="F:oxidoreductase activity"/>
    <property type="evidence" value="ECO:0007669"/>
    <property type="project" value="UniProtKB-KW"/>
</dbReference>
<evidence type="ECO:0000256" key="1">
    <source>
        <dbReference type="ARBA" id="ARBA00023002"/>
    </source>
</evidence>
<dbReference type="InterPro" id="IPR036291">
    <property type="entry name" value="NAD(P)-bd_dom_sf"/>
</dbReference>
<protein>
    <submittedName>
        <fullName evidence="2">Retinol dehydrogenase 11</fullName>
    </submittedName>
</protein>
<keyword evidence="1" id="KW-0560">Oxidoreductase</keyword>
<dbReference type="SUPFAM" id="SSF51735">
    <property type="entry name" value="NAD(P)-binding Rossmann-fold domains"/>
    <property type="match status" value="1"/>
</dbReference>
<comment type="caution">
    <text evidence="2">The sequence shown here is derived from an EMBL/GenBank/DDBJ whole genome shotgun (WGS) entry which is preliminary data.</text>
</comment>
<evidence type="ECO:0000313" key="2">
    <source>
        <dbReference type="EMBL" id="KKO97360.1"/>
    </source>
</evidence>
<proteinExistence type="predicted"/>
<dbReference type="PANTHER" id="PTHR43157:SF31">
    <property type="entry name" value="PHOSPHATIDYLINOSITOL-GLYCAN BIOSYNTHESIS CLASS F PROTEIN"/>
    <property type="match status" value="1"/>
</dbReference>
<dbReference type="Proteomes" id="UP000034112">
    <property type="component" value="Unassembled WGS sequence"/>
</dbReference>
<dbReference type="OMA" id="GMIDPTI"/>
<dbReference type="EMBL" id="JOKZ01000582">
    <property type="protein sequence ID" value="KKO97360.1"/>
    <property type="molecule type" value="Genomic_DNA"/>
</dbReference>
<dbReference type="Pfam" id="PF00106">
    <property type="entry name" value="adh_short"/>
    <property type="match status" value="1"/>
</dbReference>